<dbReference type="InterPro" id="IPR010799">
    <property type="entry name" value="MlrC_C"/>
</dbReference>
<evidence type="ECO:0000259" key="1">
    <source>
        <dbReference type="Pfam" id="PF07171"/>
    </source>
</evidence>
<gene>
    <name evidence="3" type="ORF">N5A92_24945</name>
</gene>
<evidence type="ECO:0000259" key="2">
    <source>
        <dbReference type="Pfam" id="PF07364"/>
    </source>
</evidence>
<keyword evidence="4" id="KW-1185">Reference proteome</keyword>
<dbReference type="Pfam" id="PF07171">
    <property type="entry name" value="MlrC_C"/>
    <property type="match status" value="1"/>
</dbReference>
<evidence type="ECO:0000313" key="4">
    <source>
        <dbReference type="Proteomes" id="UP001320831"/>
    </source>
</evidence>
<sequence>MPRGTGDVQSATSRRRRRILVGCIFHESHGFSPHVTTGDQFEIYRGGKLIDQAHRSSTTLGGIVSKAQDLDLSVVPSVSVSAPPAGPVDHGFYMTIRDELVDLARREACDAVALELHGAMGTTELADAEGDLLAALSQAVGPDIPIGIGLDLHAHVTGAMLGAVDICIACKENPHSDVVRCGERVVEGLLAMLDGDLRPVTAMAKAPMILPGAAETAEGPLAAVHARARSIQAAHPEIWDISLYNVFRYVDDEDIGQAAVVISNGASDSGVQAAEELARLFWEWRERFHDDLLSIDQALDIVATGDGQRPYVLADMGDRVLAGAPGDSTAIIARALARSDGLRGAIPVTDPDSVEAATAAGVGAHVTLDIGGRLTPGFSPLKITGTITGVGDGRFIMAGPFRGGEETSLGQTAVLVVDDRLRILLTSKPGFTHDPAAFTSQGIDLRSQDFVVVKSGYHFKLNFAGIGTPLSLTSPGIGYYTRGQLDWKKARFWPEHDFGEARIEAVLSNVLTSQFHRPHRDPRMR</sequence>
<feature type="domain" description="Microcystin LR degradation protein MlrC N-terminal" evidence="2">
    <location>
        <begin position="18"/>
        <end position="300"/>
    </location>
</feature>
<proteinExistence type="predicted"/>
<name>A0ABT2LUS4_9HYPH</name>
<dbReference type="Pfam" id="PF07364">
    <property type="entry name" value="DUF1485"/>
    <property type="match status" value="1"/>
</dbReference>
<dbReference type="Proteomes" id="UP001320831">
    <property type="component" value="Unassembled WGS sequence"/>
</dbReference>
<comment type="caution">
    <text evidence="3">The sequence shown here is derived from an EMBL/GenBank/DDBJ whole genome shotgun (WGS) entry which is preliminary data.</text>
</comment>
<dbReference type="InterPro" id="IPR015995">
    <property type="entry name" value="MlrC_N"/>
</dbReference>
<dbReference type="EMBL" id="JAOCZP010000012">
    <property type="protein sequence ID" value="MCT7378264.1"/>
    <property type="molecule type" value="Genomic_DNA"/>
</dbReference>
<accession>A0ABT2LUS4</accession>
<feature type="domain" description="Microcystin LR degradation protein MlrC C-terminal" evidence="1">
    <location>
        <begin position="313"/>
        <end position="468"/>
    </location>
</feature>
<organism evidence="3 4">
    <name type="scientific">Chelativorans salis</name>
    <dbReference type="NCBI Taxonomy" id="2978478"/>
    <lineage>
        <taxon>Bacteria</taxon>
        <taxon>Pseudomonadati</taxon>
        <taxon>Pseudomonadota</taxon>
        <taxon>Alphaproteobacteria</taxon>
        <taxon>Hyphomicrobiales</taxon>
        <taxon>Phyllobacteriaceae</taxon>
        <taxon>Chelativorans</taxon>
    </lineage>
</organism>
<reference evidence="3 4" key="1">
    <citation type="submission" date="2022-09" db="EMBL/GenBank/DDBJ databases">
        <title>Chelativorans salina sp. nov., a novel slightly halophilic bacterium isolated from a saline lake sediment enrichment.</title>
        <authorList>
            <person name="Gao L."/>
            <person name="Fang B.-Z."/>
            <person name="Li W.-J."/>
        </authorList>
    </citation>
    <scope>NUCLEOTIDE SEQUENCE [LARGE SCALE GENOMIC DNA]</scope>
    <source>
        <strain evidence="3 4">EGI FJ00035</strain>
    </source>
</reference>
<protein>
    <submittedName>
        <fullName evidence="3">M81 family metallopeptidase</fullName>
    </submittedName>
</protein>
<evidence type="ECO:0000313" key="3">
    <source>
        <dbReference type="EMBL" id="MCT7378264.1"/>
    </source>
</evidence>
<dbReference type="RefSeq" id="WP_260907203.1">
    <property type="nucleotide sequence ID" value="NZ_JAOCZP010000012.1"/>
</dbReference>